<evidence type="ECO:0000256" key="5">
    <source>
        <dbReference type="ARBA" id="ARBA00023242"/>
    </source>
</evidence>
<dbReference type="Pfam" id="PF04082">
    <property type="entry name" value="Fungal_trans"/>
    <property type="match status" value="1"/>
</dbReference>
<dbReference type="PANTHER" id="PTHR47785">
    <property type="entry name" value="ZN(II)2CYS6 TRANSCRIPTION FACTOR (EUROFUNG)-RELATED-RELATED"/>
    <property type="match status" value="1"/>
</dbReference>
<reference evidence="10" key="1">
    <citation type="submission" date="2020-06" db="EMBL/GenBank/DDBJ databases">
        <title>A chromosome-scale genome assembly of Talaromyces rugulosus W13939.</title>
        <authorList>
            <person name="Wang B."/>
            <person name="Guo L."/>
            <person name="Ye K."/>
            <person name="Wang L."/>
        </authorList>
    </citation>
    <scope>NUCLEOTIDE SEQUENCE [LARGE SCALE GENOMIC DNA]</scope>
    <source>
        <strain evidence="10">W13939</strain>
    </source>
</reference>
<sequence length="568" mass="63658">MLINSVRKRRCDAQKPSCSHCIELDVECHYDDTPSQRIDASGGSREILDRLRNIETLVQKQSECITALSSAQIHSLSDEPTPQSQHLPPAVDTQPQIWSSSRPGVSPDLSNLPPLTIPVKHKTSSTYLLTLPSVRALIGDYPTDLFFRFELRSCHSPLFSLETCLLPTTSVNIQREIADHLVSAFFSVVHPNHPILDPKDFENCYERFLEMGPDHSPESTLCMVVLALGAVATATPDLEAFKTSPPGMEYIQYSMSTLISFSAWSLPSSMVVTHALVLASVYFAYIVRPLQSWRLIHSASTVLQINRVGIDLPQTLPSDINDAEHLARLFWSCFLVECDRLAELELPRSGLEELTDNIYLPSCTNLGVTESTHYLAEISIRRLLNRIHNSLYPGKKHPLSQPAITSLISDDFSMEEVASLDAVCNELRSQLETWYSSIPEDFRPNLEDTATESPASRQTILKIRYFAARHIIYRPFLLCIVTHGSNRAPQSMVEKAGLCIESCRCSLGAIIILTLASLNRDLQDLVPDIEELQTMAIDNFRPWAFSSLEVVVSILEDIRKKCRLLVQV</sequence>
<dbReference type="AlphaFoldDB" id="A0A7H8QTR2"/>
<dbReference type="EMBL" id="CP055899">
    <property type="protein sequence ID" value="QKX57372.1"/>
    <property type="molecule type" value="Genomic_DNA"/>
</dbReference>
<dbReference type="Gene3D" id="4.10.240.10">
    <property type="entry name" value="Zn(2)-C6 fungal-type DNA-binding domain"/>
    <property type="match status" value="1"/>
</dbReference>
<evidence type="ECO:0000313" key="9">
    <source>
        <dbReference type="EMBL" id="QKX57372.1"/>
    </source>
</evidence>
<feature type="region of interest" description="Disordered" evidence="6">
    <location>
        <begin position="75"/>
        <end position="105"/>
    </location>
</feature>
<accession>A0A7H8QTR2</accession>
<dbReference type="SUPFAM" id="SSF57701">
    <property type="entry name" value="Zn2/Cys6 DNA-binding domain"/>
    <property type="match status" value="1"/>
</dbReference>
<dbReference type="Proteomes" id="UP000509510">
    <property type="component" value="Chromosome II"/>
</dbReference>
<keyword evidence="10" id="KW-1185">Reference proteome</keyword>
<dbReference type="GO" id="GO:0003677">
    <property type="term" value="F:DNA binding"/>
    <property type="evidence" value="ECO:0007669"/>
    <property type="project" value="UniProtKB-KW"/>
</dbReference>
<dbReference type="KEGG" id="trg:TRUGW13939_04484"/>
<keyword evidence="2" id="KW-0805">Transcription regulation</keyword>
<feature type="domain" description="Zn(2)-C6 fungal-type" evidence="7">
    <location>
        <begin position="7"/>
        <end position="34"/>
    </location>
</feature>
<feature type="compositionally biased region" description="Polar residues" evidence="6">
    <location>
        <begin position="93"/>
        <end position="103"/>
    </location>
</feature>
<proteinExistence type="predicted"/>
<keyword evidence="5" id="KW-0539">Nucleus</keyword>
<protein>
    <recommendedName>
        <fullName evidence="11">Zn(2)-C6 fungal-type domain-containing protein</fullName>
    </recommendedName>
</protein>
<evidence type="ECO:0000259" key="8">
    <source>
        <dbReference type="Pfam" id="PF04082"/>
    </source>
</evidence>
<dbReference type="Pfam" id="PF00172">
    <property type="entry name" value="Zn_clus"/>
    <property type="match status" value="1"/>
</dbReference>
<dbReference type="GO" id="GO:0008270">
    <property type="term" value="F:zinc ion binding"/>
    <property type="evidence" value="ECO:0007669"/>
    <property type="project" value="InterPro"/>
</dbReference>
<evidence type="ECO:0000313" key="10">
    <source>
        <dbReference type="Proteomes" id="UP000509510"/>
    </source>
</evidence>
<dbReference type="InterPro" id="IPR007219">
    <property type="entry name" value="XnlR_reg_dom"/>
</dbReference>
<dbReference type="GO" id="GO:0006351">
    <property type="term" value="P:DNA-templated transcription"/>
    <property type="evidence" value="ECO:0007669"/>
    <property type="project" value="InterPro"/>
</dbReference>
<keyword evidence="3" id="KW-0238">DNA-binding</keyword>
<dbReference type="InterPro" id="IPR053181">
    <property type="entry name" value="EcdB-like_regulator"/>
</dbReference>
<dbReference type="OrthoDB" id="4685598at2759"/>
<name>A0A7H8QTR2_TALRU</name>
<evidence type="ECO:0000256" key="1">
    <source>
        <dbReference type="ARBA" id="ARBA00022723"/>
    </source>
</evidence>
<feature type="compositionally biased region" description="Polar residues" evidence="6">
    <location>
        <begin position="75"/>
        <end position="86"/>
    </location>
</feature>
<dbReference type="InterPro" id="IPR036864">
    <property type="entry name" value="Zn2-C6_fun-type_DNA-bd_sf"/>
</dbReference>
<feature type="domain" description="Xylanolytic transcriptional activator regulatory" evidence="8">
    <location>
        <begin position="183"/>
        <end position="348"/>
    </location>
</feature>
<evidence type="ECO:0000256" key="4">
    <source>
        <dbReference type="ARBA" id="ARBA00023163"/>
    </source>
</evidence>
<dbReference type="GeneID" id="55991985"/>
<evidence type="ECO:0000259" key="7">
    <source>
        <dbReference type="Pfam" id="PF00172"/>
    </source>
</evidence>
<organism evidence="9 10">
    <name type="scientific">Talaromyces rugulosus</name>
    <name type="common">Penicillium rugulosum</name>
    <dbReference type="NCBI Taxonomy" id="121627"/>
    <lineage>
        <taxon>Eukaryota</taxon>
        <taxon>Fungi</taxon>
        <taxon>Dikarya</taxon>
        <taxon>Ascomycota</taxon>
        <taxon>Pezizomycotina</taxon>
        <taxon>Eurotiomycetes</taxon>
        <taxon>Eurotiomycetidae</taxon>
        <taxon>Eurotiales</taxon>
        <taxon>Trichocomaceae</taxon>
        <taxon>Talaromyces</taxon>
        <taxon>Talaromyces sect. Islandici</taxon>
    </lineage>
</organism>
<keyword evidence="1" id="KW-0479">Metal-binding</keyword>
<dbReference type="GO" id="GO:0000981">
    <property type="term" value="F:DNA-binding transcription factor activity, RNA polymerase II-specific"/>
    <property type="evidence" value="ECO:0007669"/>
    <property type="project" value="InterPro"/>
</dbReference>
<dbReference type="RefSeq" id="XP_035343550.1">
    <property type="nucleotide sequence ID" value="XM_035487657.1"/>
</dbReference>
<evidence type="ECO:0008006" key="11">
    <source>
        <dbReference type="Google" id="ProtNLM"/>
    </source>
</evidence>
<gene>
    <name evidence="9" type="ORF">TRUGW13939_04484</name>
</gene>
<evidence type="ECO:0000256" key="3">
    <source>
        <dbReference type="ARBA" id="ARBA00023125"/>
    </source>
</evidence>
<dbReference type="CDD" id="cd12148">
    <property type="entry name" value="fungal_TF_MHR"/>
    <property type="match status" value="1"/>
</dbReference>
<dbReference type="InterPro" id="IPR001138">
    <property type="entry name" value="Zn2Cys6_DnaBD"/>
</dbReference>
<evidence type="ECO:0000256" key="6">
    <source>
        <dbReference type="SAM" id="MobiDB-lite"/>
    </source>
</evidence>
<evidence type="ECO:0000256" key="2">
    <source>
        <dbReference type="ARBA" id="ARBA00023015"/>
    </source>
</evidence>
<dbReference type="CDD" id="cd00067">
    <property type="entry name" value="GAL4"/>
    <property type="match status" value="1"/>
</dbReference>
<keyword evidence="4" id="KW-0804">Transcription</keyword>